<feature type="compositionally biased region" description="Polar residues" evidence="1">
    <location>
        <begin position="88"/>
        <end position="101"/>
    </location>
</feature>
<feature type="region of interest" description="Disordered" evidence="1">
    <location>
        <begin position="1"/>
        <end position="227"/>
    </location>
</feature>
<organism evidence="3 4">
    <name type="scientific">Spongisporangium articulatum</name>
    <dbReference type="NCBI Taxonomy" id="3362603"/>
    <lineage>
        <taxon>Bacteria</taxon>
        <taxon>Bacillati</taxon>
        <taxon>Actinomycetota</taxon>
        <taxon>Actinomycetes</taxon>
        <taxon>Kineosporiales</taxon>
        <taxon>Kineosporiaceae</taxon>
        <taxon>Spongisporangium</taxon>
    </lineage>
</organism>
<keyword evidence="2" id="KW-1133">Transmembrane helix</keyword>
<feature type="compositionally biased region" description="Basic and acidic residues" evidence="1">
    <location>
        <begin position="9"/>
        <end position="19"/>
    </location>
</feature>
<keyword evidence="2" id="KW-0812">Transmembrane</keyword>
<feature type="transmembrane region" description="Helical" evidence="2">
    <location>
        <begin position="405"/>
        <end position="427"/>
    </location>
</feature>
<accession>A0ABW8AT79</accession>
<protein>
    <submittedName>
        <fullName evidence="3">Uncharacterized protein</fullName>
    </submittedName>
</protein>
<feature type="transmembrane region" description="Helical" evidence="2">
    <location>
        <begin position="235"/>
        <end position="254"/>
    </location>
</feature>
<reference evidence="3 4" key="1">
    <citation type="submission" date="2024-10" db="EMBL/GenBank/DDBJ databases">
        <title>The Natural Products Discovery Center: Release of the First 8490 Sequenced Strains for Exploring Actinobacteria Biosynthetic Diversity.</title>
        <authorList>
            <person name="Kalkreuter E."/>
            <person name="Kautsar S.A."/>
            <person name="Yang D."/>
            <person name="Bader C.D."/>
            <person name="Teijaro C.N."/>
            <person name="Fluegel L."/>
            <person name="Davis C.M."/>
            <person name="Simpson J.R."/>
            <person name="Lauterbach L."/>
            <person name="Steele A.D."/>
            <person name="Gui C."/>
            <person name="Meng S."/>
            <person name="Li G."/>
            <person name="Viehrig K."/>
            <person name="Ye F."/>
            <person name="Su P."/>
            <person name="Kiefer A.F."/>
            <person name="Nichols A."/>
            <person name="Cepeda A.J."/>
            <person name="Yan W."/>
            <person name="Fan B."/>
            <person name="Jiang Y."/>
            <person name="Adhikari A."/>
            <person name="Zheng C.-J."/>
            <person name="Schuster L."/>
            <person name="Cowan T.M."/>
            <person name="Smanski M.J."/>
            <person name="Chevrette M.G."/>
            <person name="De Carvalho L.P.S."/>
            <person name="Shen B."/>
        </authorList>
    </citation>
    <scope>NUCLEOTIDE SEQUENCE [LARGE SCALE GENOMIC DNA]</scope>
    <source>
        <strain evidence="3 4">NPDC049639</strain>
    </source>
</reference>
<feature type="compositionally biased region" description="Basic and acidic residues" evidence="1">
    <location>
        <begin position="217"/>
        <end position="227"/>
    </location>
</feature>
<dbReference type="EMBL" id="JBITLV010000008">
    <property type="protein sequence ID" value="MFI7589604.1"/>
    <property type="molecule type" value="Genomic_DNA"/>
</dbReference>
<name>A0ABW8AT79_9ACTN</name>
<keyword evidence="4" id="KW-1185">Reference proteome</keyword>
<sequence length="457" mass="48199">MSEPSMFEPDPRQDRRDPDEAPAPVTPVNPYAQTPDGKRRLLGRGKSPEKPTLPGPMPPPAQPMTRRDARALRETGHIPVAPAERSPVTRSQPQAPPSRSQDPYGPASGPFSLPITVPGAGADRAARPEVDPFAPPTAQQPPVAARVKPAVAPGSSDPVTREQPIVRRAAPPTRSEPALDRRFGDREADERAARMGEELAAQRAALEAARRPRQNRNRPDRRPSAELARRRPGPILAALAVVLIGFGVVVLGGLRATTLAPPPSVTAKLSNSSQVPVITSAVGLLGLDGPRARITVRAAAATDTVFLGIGRASDVEAYLGEGSRLEMVGRNEQNQLLTRRHGDRARLTDPDDADVWAVKVRVKGAATLAWPQTEGQWVVVTASDGTKPAPADVTITWSGREAETVAPVLIAVGVLLMVAGGVTLVMLSSRSQLDRADGPGAAGYGAGRTGGRDGARL</sequence>
<feature type="compositionally biased region" description="Basic and acidic residues" evidence="1">
    <location>
        <begin position="177"/>
        <end position="197"/>
    </location>
</feature>
<evidence type="ECO:0000256" key="2">
    <source>
        <dbReference type="SAM" id="Phobius"/>
    </source>
</evidence>
<evidence type="ECO:0000256" key="1">
    <source>
        <dbReference type="SAM" id="MobiDB-lite"/>
    </source>
</evidence>
<feature type="compositionally biased region" description="Gly residues" evidence="1">
    <location>
        <begin position="440"/>
        <end position="449"/>
    </location>
</feature>
<comment type="caution">
    <text evidence="3">The sequence shown here is derived from an EMBL/GenBank/DDBJ whole genome shotgun (WGS) entry which is preliminary data.</text>
</comment>
<feature type="compositionally biased region" description="Low complexity" evidence="1">
    <location>
        <begin position="140"/>
        <end position="153"/>
    </location>
</feature>
<evidence type="ECO:0000313" key="4">
    <source>
        <dbReference type="Proteomes" id="UP001612915"/>
    </source>
</evidence>
<feature type="region of interest" description="Disordered" evidence="1">
    <location>
        <begin position="437"/>
        <end position="457"/>
    </location>
</feature>
<evidence type="ECO:0000313" key="3">
    <source>
        <dbReference type="EMBL" id="MFI7589604.1"/>
    </source>
</evidence>
<feature type="compositionally biased region" description="Pro residues" evidence="1">
    <location>
        <begin position="51"/>
        <end position="62"/>
    </location>
</feature>
<dbReference type="Proteomes" id="UP001612915">
    <property type="component" value="Unassembled WGS sequence"/>
</dbReference>
<dbReference type="RefSeq" id="WP_398284208.1">
    <property type="nucleotide sequence ID" value="NZ_JBITLV010000008.1"/>
</dbReference>
<keyword evidence="2" id="KW-0472">Membrane</keyword>
<feature type="compositionally biased region" description="Basic and acidic residues" evidence="1">
    <location>
        <begin position="65"/>
        <end position="76"/>
    </location>
</feature>
<gene>
    <name evidence="3" type="ORF">ACIB24_21260</name>
</gene>
<proteinExistence type="predicted"/>
<feature type="compositionally biased region" description="Low complexity" evidence="1">
    <location>
        <begin position="198"/>
        <end position="207"/>
    </location>
</feature>